<proteinExistence type="predicted"/>
<name>A0A7J6QFG9_PEROL</name>
<dbReference type="InterPro" id="IPR013783">
    <property type="entry name" value="Ig-like_fold"/>
</dbReference>
<dbReference type="AlphaFoldDB" id="A0A7J6QFG9"/>
<gene>
    <name evidence="3" type="ORF">FOZ63_031224</name>
</gene>
<dbReference type="SMART" id="SM00060">
    <property type="entry name" value="FN3"/>
    <property type="match status" value="2"/>
</dbReference>
<dbReference type="EMBL" id="JABANO010033184">
    <property type="protein sequence ID" value="KAF4707304.1"/>
    <property type="molecule type" value="Genomic_DNA"/>
</dbReference>
<evidence type="ECO:0000259" key="2">
    <source>
        <dbReference type="PROSITE" id="PS50853"/>
    </source>
</evidence>
<feature type="region of interest" description="Disordered" evidence="1">
    <location>
        <begin position="177"/>
        <end position="218"/>
    </location>
</feature>
<sequence length="524" mass="57131">GLSRQPPDHLLLMSRWRIDYAVTDKDRRLLGSTEEGCLSPARSSHHRWMSGTTSVTLKVLDKWIATRVFRLVLSLRVLLRDNLTLLCLQDVSHWESIDAILSIRGKRSSHSSGNGASNLTKEAHEHSGVSFLTAALCSKMRPTVATIIKLCCLALTLQGTPFGDAYDVLDETNTELDGLAEGDSPRAWRGRALQNDEGEDSSDDRVNKDTPDSGDRNATVVVVPSEPSATDEQYLMQLASLPAPPSHVAATPRSPTSIRVTWDIPYLGSCRLKRWEVESHEAGQPWWRAVQGCDPAELNVQCLPTCIAGDLTSQTSYRFRVRALCEDIPITSKFSCPSELATTHPIPASPPTGSRATSTMSHSGARVEWEPGAPGECQFQRWRIFAKLLAAGNHSLVLPSIGSCVSLTNRSVSYCEFEGLSCDTTYVFTVQEVCRDQLGNSNMSADSNAITTPRSSRCDRKAPAPHSVTAAALNASSVIVAWSYDGALRDCVFHRWIVSAAGSEGHADCPELDQVILVDVSWGA</sequence>
<reference evidence="3 4" key="1">
    <citation type="submission" date="2020-04" db="EMBL/GenBank/DDBJ databases">
        <title>Perkinsus olseni comparative genomics.</title>
        <authorList>
            <person name="Bogema D.R."/>
        </authorList>
    </citation>
    <scope>NUCLEOTIDE SEQUENCE [LARGE SCALE GENOMIC DNA]</scope>
    <source>
        <strain evidence="3 4">ATCC PRA-207</strain>
    </source>
</reference>
<dbReference type="InterPro" id="IPR036116">
    <property type="entry name" value="FN3_sf"/>
</dbReference>
<dbReference type="Pfam" id="PF00041">
    <property type="entry name" value="fn3"/>
    <property type="match status" value="1"/>
</dbReference>
<feature type="domain" description="Fibronectin type-III" evidence="2">
    <location>
        <begin position="244"/>
        <end position="346"/>
    </location>
</feature>
<evidence type="ECO:0000313" key="4">
    <source>
        <dbReference type="Proteomes" id="UP000553632"/>
    </source>
</evidence>
<feature type="domain" description="Fibronectin type-III" evidence="2">
    <location>
        <begin position="350"/>
        <end position="455"/>
    </location>
</feature>
<organism evidence="3 4">
    <name type="scientific">Perkinsus olseni</name>
    <name type="common">Perkinsus atlanticus</name>
    <dbReference type="NCBI Taxonomy" id="32597"/>
    <lineage>
        <taxon>Eukaryota</taxon>
        <taxon>Sar</taxon>
        <taxon>Alveolata</taxon>
        <taxon>Perkinsozoa</taxon>
        <taxon>Perkinsea</taxon>
        <taxon>Perkinsida</taxon>
        <taxon>Perkinsidae</taxon>
        <taxon>Perkinsus</taxon>
    </lineage>
</organism>
<dbReference type="CDD" id="cd00063">
    <property type="entry name" value="FN3"/>
    <property type="match status" value="2"/>
</dbReference>
<keyword evidence="4" id="KW-1185">Reference proteome</keyword>
<protein>
    <recommendedName>
        <fullName evidence="2">Fibronectin type-III domain-containing protein</fullName>
    </recommendedName>
</protein>
<comment type="caution">
    <text evidence="3">The sequence shown here is derived from an EMBL/GenBank/DDBJ whole genome shotgun (WGS) entry which is preliminary data.</text>
</comment>
<feature type="non-terminal residue" evidence="3">
    <location>
        <position position="524"/>
    </location>
</feature>
<feature type="compositionally biased region" description="Basic and acidic residues" evidence="1">
    <location>
        <begin position="203"/>
        <end position="215"/>
    </location>
</feature>
<evidence type="ECO:0000256" key="1">
    <source>
        <dbReference type="SAM" id="MobiDB-lite"/>
    </source>
</evidence>
<dbReference type="Proteomes" id="UP000553632">
    <property type="component" value="Unassembled WGS sequence"/>
</dbReference>
<accession>A0A7J6QFG9</accession>
<evidence type="ECO:0000313" key="3">
    <source>
        <dbReference type="EMBL" id="KAF4707304.1"/>
    </source>
</evidence>
<dbReference type="SUPFAM" id="SSF49265">
    <property type="entry name" value="Fibronectin type III"/>
    <property type="match status" value="1"/>
</dbReference>
<dbReference type="Gene3D" id="2.60.40.10">
    <property type="entry name" value="Immunoglobulins"/>
    <property type="match status" value="2"/>
</dbReference>
<dbReference type="PROSITE" id="PS50853">
    <property type="entry name" value="FN3"/>
    <property type="match status" value="2"/>
</dbReference>
<dbReference type="InterPro" id="IPR003961">
    <property type="entry name" value="FN3_dom"/>
</dbReference>